<evidence type="ECO:0000313" key="1">
    <source>
        <dbReference type="EMBL" id="BAY20105.1"/>
    </source>
</evidence>
<gene>
    <name evidence="1" type="ORF">NIES21_59750</name>
</gene>
<geneLocation type="plasmid" evidence="2">
    <name>Plasmid2 dna</name>
</geneLocation>
<keyword evidence="1" id="KW-0614">Plasmid</keyword>
<keyword evidence="2" id="KW-1185">Reference proteome</keyword>
<dbReference type="EMBL" id="AP018176">
    <property type="protein sequence ID" value="BAY20105.1"/>
    <property type="molecule type" value="Genomic_DNA"/>
</dbReference>
<accession>A0A1Z4GRH1</accession>
<proteinExistence type="predicted"/>
<sequence>MFNEFADDPYLSGSYETPEEALKAGIAEVKNKD</sequence>
<name>A0A1Z4GRH1_9CYAN</name>
<reference evidence="1 2" key="1">
    <citation type="submission" date="2017-06" db="EMBL/GenBank/DDBJ databases">
        <title>Genome sequencing of cyanobaciteial culture collection at National Institute for Environmental Studies (NIES).</title>
        <authorList>
            <person name="Hirose Y."/>
            <person name="Shimura Y."/>
            <person name="Fujisawa T."/>
            <person name="Nakamura Y."/>
            <person name="Kawachi M."/>
        </authorList>
    </citation>
    <scope>NUCLEOTIDE SEQUENCE [LARGE SCALE GENOMIC DNA]</scope>
    <source>
        <strain evidence="1 2">NIES-21</strain>
        <plasmid evidence="2">Plasmid2 dna</plasmid>
    </source>
</reference>
<protein>
    <submittedName>
        <fullName evidence="1">Uncharacterized protein</fullName>
    </submittedName>
</protein>
<organism evidence="1 2">
    <name type="scientific">Anabaenopsis circularis NIES-21</name>
    <dbReference type="NCBI Taxonomy" id="1085406"/>
    <lineage>
        <taxon>Bacteria</taxon>
        <taxon>Bacillati</taxon>
        <taxon>Cyanobacteriota</taxon>
        <taxon>Cyanophyceae</taxon>
        <taxon>Nostocales</taxon>
        <taxon>Nodulariaceae</taxon>
        <taxon>Anabaenopsis</taxon>
    </lineage>
</organism>
<evidence type="ECO:0000313" key="2">
    <source>
        <dbReference type="Proteomes" id="UP000218287"/>
    </source>
</evidence>
<dbReference type="Proteomes" id="UP000218287">
    <property type="component" value="Plasmid Plasmid2 dna"/>
</dbReference>
<dbReference type="AlphaFoldDB" id="A0A1Z4GRH1"/>